<name>A0AAE0TQF9_9PEZI</name>
<dbReference type="Proteomes" id="UP001274830">
    <property type="component" value="Unassembled WGS sequence"/>
</dbReference>
<dbReference type="AlphaFoldDB" id="A0AAE0TQF9"/>
<organism evidence="4 5">
    <name type="scientific">Recurvomyces mirabilis</name>
    <dbReference type="NCBI Taxonomy" id="574656"/>
    <lineage>
        <taxon>Eukaryota</taxon>
        <taxon>Fungi</taxon>
        <taxon>Dikarya</taxon>
        <taxon>Ascomycota</taxon>
        <taxon>Pezizomycotina</taxon>
        <taxon>Dothideomycetes</taxon>
        <taxon>Dothideomycetidae</taxon>
        <taxon>Mycosphaerellales</taxon>
        <taxon>Teratosphaeriaceae</taxon>
        <taxon>Recurvomyces</taxon>
    </lineage>
</organism>
<evidence type="ECO:0000256" key="1">
    <source>
        <dbReference type="ARBA" id="ARBA00022801"/>
    </source>
</evidence>
<reference evidence="4" key="1">
    <citation type="submission" date="2023-07" db="EMBL/GenBank/DDBJ databases">
        <title>Black Yeasts Isolated from many extreme environments.</title>
        <authorList>
            <person name="Coleine C."/>
            <person name="Stajich J.E."/>
            <person name="Selbmann L."/>
        </authorList>
    </citation>
    <scope>NUCLEOTIDE SEQUENCE</scope>
    <source>
        <strain evidence="4">CCFEE 5485</strain>
    </source>
</reference>
<sequence>MSSLMIDIFSFIYGTITLAVFWHKAVISLYGRPQKQVADLYTSTRLEQNRFWDMTVPSPHYRAPLLPGLRHELVTLSTGLKMHYMESLSNTKTRTLIVLIHGFPDSWCIFHPLLSSERLVDLEADIVAIDLPGFGGSDDLQNYGPDAMLNAITETIHLLKQRYLTAEATKCIVVGHDWGGIIAYRLAAETIGLMDRACMINTAYAPLMKANANAVLTLTKPHLLAWRKAPFTIQHLLVAWTAAEPLRAQLLKSCYIFMLNLPLWMLRRNTITIEYLLDLCHTRGNTSITAVPPVLFETSNPSNNPRRDAFAQARASSFGPGHVESAVRGAKYGHSVKVRSRKSDRLPGDWLQRIRLYREGLAADDWQLVPHLQQYALPRSHNRTTFKCPVVELKDAGHWPMLDSEQGMEAMVRTMWWMVRPEYGLDSAFSSWIVTQKNEINTKLYG</sequence>
<evidence type="ECO:0000259" key="3">
    <source>
        <dbReference type="Pfam" id="PF12697"/>
    </source>
</evidence>
<dbReference type="GO" id="GO:0016787">
    <property type="term" value="F:hydrolase activity"/>
    <property type="evidence" value="ECO:0007669"/>
    <property type="project" value="UniProtKB-KW"/>
</dbReference>
<accession>A0AAE0TQF9</accession>
<evidence type="ECO:0000313" key="5">
    <source>
        <dbReference type="Proteomes" id="UP001274830"/>
    </source>
</evidence>
<dbReference type="PRINTS" id="PR00412">
    <property type="entry name" value="EPOXHYDRLASE"/>
</dbReference>
<proteinExistence type="inferred from homology"/>
<dbReference type="EMBL" id="JAUTXT010000068">
    <property type="protein sequence ID" value="KAK3669897.1"/>
    <property type="molecule type" value="Genomic_DNA"/>
</dbReference>
<evidence type="ECO:0000256" key="2">
    <source>
        <dbReference type="ARBA" id="ARBA00038334"/>
    </source>
</evidence>
<dbReference type="Pfam" id="PF12697">
    <property type="entry name" value="Abhydrolase_6"/>
    <property type="match status" value="1"/>
</dbReference>
<dbReference type="InterPro" id="IPR029058">
    <property type="entry name" value="AB_hydrolase_fold"/>
</dbReference>
<keyword evidence="5" id="KW-1185">Reference proteome</keyword>
<dbReference type="InterPro" id="IPR000639">
    <property type="entry name" value="Epox_hydrolase-like"/>
</dbReference>
<dbReference type="PANTHER" id="PTHR43329">
    <property type="entry name" value="EPOXIDE HYDROLASE"/>
    <property type="match status" value="1"/>
</dbReference>
<dbReference type="InterPro" id="IPR000073">
    <property type="entry name" value="AB_hydrolase_1"/>
</dbReference>
<feature type="domain" description="AB hydrolase-1" evidence="3">
    <location>
        <begin position="97"/>
        <end position="404"/>
    </location>
</feature>
<evidence type="ECO:0000313" key="4">
    <source>
        <dbReference type="EMBL" id="KAK3669897.1"/>
    </source>
</evidence>
<dbReference type="Gene3D" id="3.40.50.1820">
    <property type="entry name" value="alpha/beta hydrolase"/>
    <property type="match status" value="1"/>
</dbReference>
<comment type="similarity">
    <text evidence="2">Belongs to the AB hydrolase superfamily. Epoxide hydrolase family.</text>
</comment>
<gene>
    <name evidence="4" type="ORF">LTR78_010208</name>
</gene>
<comment type="caution">
    <text evidence="4">The sequence shown here is derived from an EMBL/GenBank/DDBJ whole genome shotgun (WGS) entry which is preliminary data.</text>
</comment>
<dbReference type="SUPFAM" id="SSF53474">
    <property type="entry name" value="alpha/beta-Hydrolases"/>
    <property type="match status" value="1"/>
</dbReference>
<protein>
    <recommendedName>
        <fullName evidence="3">AB hydrolase-1 domain-containing protein</fullName>
    </recommendedName>
</protein>
<keyword evidence="1" id="KW-0378">Hydrolase</keyword>